<gene>
    <name evidence="1" type="ORF">MmTuc01_3114</name>
</gene>
<dbReference type="HOGENOM" id="CLU_3210780_0_0_2"/>
<sequence>MKLYKSGFRLNISLKETKKDVISKKRIFIQYSYFIMKLRACRLP</sequence>
<name>M1Q1D5_METMZ</name>
<evidence type="ECO:0000313" key="2">
    <source>
        <dbReference type="Proteomes" id="UP000011718"/>
    </source>
</evidence>
<proteinExistence type="predicted"/>
<evidence type="ECO:0000313" key="1">
    <source>
        <dbReference type="EMBL" id="AGF98376.1"/>
    </source>
</evidence>
<reference evidence="1 2" key="1">
    <citation type="journal article" date="2013" name="Genome Announc.">
        <title>Complete Genome of a Methanosarcina mazei Strain Isolated from Sediment Samples from an Amazonian Flooded Area.</title>
        <authorList>
            <person name="Assis das Gracas D."/>
            <person name="Thiago Juca Ramos R."/>
            <person name="Vieira Araujo A.C."/>
            <person name="Zahlouth R."/>
            <person name="Ribeiro Carneiro A."/>
            <person name="Souza Lopes T."/>
            <person name="Azevedo Barauna R."/>
            <person name="Azevedo V."/>
            <person name="Cruz Schneider M.P."/>
            <person name="Pellizari V.H."/>
            <person name="Silva A."/>
        </authorList>
    </citation>
    <scope>NUCLEOTIDE SEQUENCE [LARGE SCALE GENOMIC DNA]</scope>
    <source>
        <strain evidence="1 2">Tuc01</strain>
    </source>
</reference>
<dbReference type="BioCyc" id="MMAZ1236903:G139K-2965-MONOMER"/>
<dbReference type="KEGG" id="mmaz:MmTuc01_3114"/>
<dbReference type="Proteomes" id="UP000011718">
    <property type="component" value="Chromosome"/>
</dbReference>
<protein>
    <submittedName>
        <fullName evidence="1">Uncharacterized protein</fullName>
    </submittedName>
</protein>
<organism evidence="1 2">
    <name type="scientific">Methanosarcina mazei Tuc01</name>
    <dbReference type="NCBI Taxonomy" id="1236903"/>
    <lineage>
        <taxon>Archaea</taxon>
        <taxon>Methanobacteriati</taxon>
        <taxon>Methanobacteriota</taxon>
        <taxon>Stenosarchaea group</taxon>
        <taxon>Methanomicrobia</taxon>
        <taxon>Methanosarcinales</taxon>
        <taxon>Methanosarcinaceae</taxon>
        <taxon>Methanosarcina</taxon>
    </lineage>
</organism>
<dbReference type="AlphaFoldDB" id="M1Q1D5"/>
<accession>M1Q1D5</accession>
<dbReference type="EMBL" id="CP004144">
    <property type="protein sequence ID" value="AGF98376.1"/>
    <property type="molecule type" value="Genomic_DNA"/>
</dbReference>